<keyword evidence="5" id="KW-0406">Ion transport</keyword>
<evidence type="ECO:0000256" key="8">
    <source>
        <dbReference type="SAM" id="Phobius"/>
    </source>
</evidence>
<evidence type="ECO:0000313" key="10">
    <source>
        <dbReference type="EMBL" id="OLP91430.1"/>
    </source>
</evidence>
<evidence type="ECO:0000256" key="1">
    <source>
        <dbReference type="ARBA" id="ARBA00004141"/>
    </source>
</evidence>
<dbReference type="OrthoDB" id="421226at2759"/>
<comment type="caution">
    <text evidence="10">The sequence shown here is derived from an EMBL/GenBank/DDBJ whole genome shotgun (WGS) entry which is preliminary data.</text>
</comment>
<keyword evidence="6 8" id="KW-0472">Membrane</keyword>
<feature type="compositionally biased region" description="Polar residues" evidence="7">
    <location>
        <begin position="114"/>
        <end position="124"/>
    </location>
</feature>
<feature type="transmembrane region" description="Helical" evidence="8">
    <location>
        <begin position="1343"/>
        <end position="1366"/>
    </location>
</feature>
<dbReference type="InterPro" id="IPR000595">
    <property type="entry name" value="cNMP-bd_dom"/>
</dbReference>
<dbReference type="InterPro" id="IPR050818">
    <property type="entry name" value="KCNH_animal-type"/>
</dbReference>
<dbReference type="InterPro" id="IPR018490">
    <property type="entry name" value="cNMP-bd_dom_sf"/>
</dbReference>
<keyword evidence="11" id="KW-1185">Reference proteome</keyword>
<feature type="compositionally biased region" description="Polar residues" evidence="7">
    <location>
        <begin position="1057"/>
        <end position="1072"/>
    </location>
</feature>
<feature type="compositionally biased region" description="Polar residues" evidence="7">
    <location>
        <begin position="152"/>
        <end position="161"/>
    </location>
</feature>
<dbReference type="SUPFAM" id="SSF81324">
    <property type="entry name" value="Voltage-gated potassium channels"/>
    <property type="match status" value="2"/>
</dbReference>
<evidence type="ECO:0000256" key="7">
    <source>
        <dbReference type="SAM" id="MobiDB-lite"/>
    </source>
</evidence>
<dbReference type="Gene3D" id="1.10.287.70">
    <property type="match status" value="2"/>
</dbReference>
<sequence length="1388" mass="154372">MERLQSSDNPGTVMELLVQVGLAHQQELQAVKDDVLAESAALQAEIEELRILASSPRSPQNALRVHSAPKMRGRVKSTGPPGDDGRQAWAGEETSADAIDRLVVDAKVESMESLNDEVQGSAGAQGQLFPPAVGSRAGSKGPSDAGAMEHASSGQSSTPDSFHQRSQKTAERGSLLKVREDEDGKADASIPELCDVWKAGRRVGKARVNLLASRSRNTRNRPDVLQAASPRPLEDFFEEGPGRCMSRLVVAPTSLKRLSYDVFGVLLICYDLIFLPIEAFQPESTLFMEIMAWVSSCYWLLDIPLSFLVGYPLLEEGTVEMKVPKIAANYLRTWFVFDFAVVCLDWALHIWSLAVAADSGADAGVAFFRTAKTIRLLRFFRLIRLMKARSRINDFVERVQSEASLILIGIAKLIAFIALINHLVACIWYAIGTYDLTREDTWLRTTGLDAKNIWYRYSTALHWSMSQFTPASMEVVPANEYERFFTVCMILCGMLIFSSFVSAITSAMNQLRNLNSWRHEQESLLRRYLQENEVSPSLTARIHNCLQKALQRSRRRVHVDEIRIFQQLPLSLKFELTSEIYSPTLGRHPFFNFCHSCLPSESRKIYSNAVSQKYLVMSQELLTTGEAGKHMYFLQTGTLNYKQENEPEYRTKAEQLWLVEAALWLKWMHVGTAESLTHCELLGLDVGKVQDVLKDEATVATYARKFWKYFSENPGLLSDVWMGDPDDDESPHHWAASAFSRAEEIMGRSIQPEPLSPVFTRFLDRLRRASNGMLRRFSVASIDVDDAGPAVAGPGKLPPQLQALVDRMQLQRQEEAASDSDSGSGLGDDSEEEAPPPPAKTNRNASICAVVPAPPAPPNSIPSDPVRRSKRRRRMCLNPLVDSSFSATTSADVVPRSCPSFSSHGSGGGKMSEANRGEDLVVTAAGFYAIYHYGPLSDAPRTSTQPESQGHEQNVPTVATSAKPYHEWQGVKDLDLTDVHASSQEDAHQQAPQVVEQPGLLLCLHATGPMAREPPMQSSNSLDGDLPDQLERLRIEAKSQREELPAIAEGCESKSSSCLAAHSPSHSPTARTISDEFSNRRLRRRQQSAMGGDFIRASPGKEQQELGSSWRAKARRWAKYCVDNNYNTNSLALVVLFDAYLTANDIDARAAGQEPSAFVRACSDICLLLYTAELPLLFFVRGRRILKDWMVLLDIVIITCGYAEWVLTSAGDALTSRININMLRPLRLARIIRLMQFLRKTRSLKELQKLVTMLATCLKTLVWSFLFGFVVMTMWAMLMVEIVHPLIHDVHERTNVFADCGRECLQAASSVMNANLLLFKTVVAGDSWGLIAMPVIQDHPATAIIFVGSLLTLVFGVLQLMVAVVVDTFAEVRENDVVNLAAERREVL</sequence>
<name>A0A1Q9D8D4_SYMMI</name>
<evidence type="ECO:0000313" key="11">
    <source>
        <dbReference type="Proteomes" id="UP000186817"/>
    </source>
</evidence>
<dbReference type="SUPFAM" id="SSF51206">
    <property type="entry name" value="cAMP-binding domain-like"/>
    <property type="match status" value="1"/>
</dbReference>
<feature type="transmembrane region" description="Helical" evidence="8">
    <location>
        <begin position="484"/>
        <end position="508"/>
    </location>
</feature>
<reference evidence="10 11" key="1">
    <citation type="submission" date="2016-02" db="EMBL/GenBank/DDBJ databases">
        <title>Genome analysis of coral dinoflagellate symbionts highlights evolutionary adaptations to a symbiotic lifestyle.</title>
        <authorList>
            <person name="Aranda M."/>
            <person name="Li Y."/>
            <person name="Liew Y.J."/>
            <person name="Baumgarten S."/>
            <person name="Simakov O."/>
            <person name="Wilson M."/>
            <person name="Piel J."/>
            <person name="Ashoor H."/>
            <person name="Bougouffa S."/>
            <person name="Bajic V.B."/>
            <person name="Ryu T."/>
            <person name="Ravasi T."/>
            <person name="Bayer T."/>
            <person name="Micklem G."/>
            <person name="Kim H."/>
            <person name="Bhak J."/>
            <person name="Lajeunesse T.C."/>
            <person name="Voolstra C.R."/>
        </authorList>
    </citation>
    <scope>NUCLEOTIDE SEQUENCE [LARGE SCALE GENOMIC DNA]</scope>
    <source>
        <strain evidence="10 11">CCMP2467</strain>
    </source>
</reference>
<feature type="transmembrane region" description="Helical" evidence="8">
    <location>
        <begin position="404"/>
        <end position="431"/>
    </location>
</feature>
<dbReference type="GO" id="GO:0042391">
    <property type="term" value="P:regulation of membrane potential"/>
    <property type="evidence" value="ECO:0007669"/>
    <property type="project" value="TreeGrafter"/>
</dbReference>
<dbReference type="GO" id="GO:0005886">
    <property type="term" value="C:plasma membrane"/>
    <property type="evidence" value="ECO:0007669"/>
    <property type="project" value="TreeGrafter"/>
</dbReference>
<dbReference type="Pfam" id="PF00520">
    <property type="entry name" value="Ion_trans"/>
    <property type="match status" value="2"/>
</dbReference>
<keyword evidence="4 8" id="KW-1133">Transmembrane helix</keyword>
<accession>A0A1Q9D8D4</accession>
<feature type="region of interest" description="Disordered" evidence="7">
    <location>
        <begin position="811"/>
        <end position="870"/>
    </location>
</feature>
<evidence type="ECO:0000256" key="3">
    <source>
        <dbReference type="ARBA" id="ARBA00022692"/>
    </source>
</evidence>
<dbReference type="PANTHER" id="PTHR10217:SF435">
    <property type="entry name" value="POTASSIUM VOLTAGE-GATED CHANNEL PROTEIN EAG"/>
    <property type="match status" value="1"/>
</dbReference>
<feature type="transmembrane region" description="Helical" evidence="8">
    <location>
        <begin position="1189"/>
        <end position="1207"/>
    </location>
</feature>
<dbReference type="GO" id="GO:0005249">
    <property type="term" value="F:voltage-gated potassium channel activity"/>
    <property type="evidence" value="ECO:0007669"/>
    <property type="project" value="TreeGrafter"/>
</dbReference>
<dbReference type="Gene3D" id="1.20.120.350">
    <property type="entry name" value="Voltage-gated potassium channels. Chain C"/>
    <property type="match status" value="1"/>
</dbReference>
<dbReference type="InterPro" id="IPR014710">
    <property type="entry name" value="RmlC-like_jellyroll"/>
</dbReference>
<dbReference type="EMBL" id="LSRX01000665">
    <property type="protein sequence ID" value="OLP91430.1"/>
    <property type="molecule type" value="Genomic_DNA"/>
</dbReference>
<feature type="transmembrane region" description="Helical" evidence="8">
    <location>
        <begin position="258"/>
        <end position="278"/>
    </location>
</feature>
<protein>
    <submittedName>
        <fullName evidence="10">Potassium voltage-gated channel protein eag</fullName>
    </submittedName>
</protein>
<keyword evidence="3 8" id="KW-0812">Transmembrane</keyword>
<feature type="region of interest" description="Disordered" evidence="7">
    <location>
        <begin position="1057"/>
        <end position="1080"/>
    </location>
</feature>
<evidence type="ECO:0000259" key="9">
    <source>
        <dbReference type="PROSITE" id="PS50042"/>
    </source>
</evidence>
<feature type="region of interest" description="Disordered" evidence="7">
    <location>
        <begin position="55"/>
        <end position="94"/>
    </location>
</feature>
<dbReference type="InterPro" id="IPR027359">
    <property type="entry name" value="Volt_channel_dom_sf"/>
</dbReference>
<feature type="region of interest" description="Disordered" evidence="7">
    <location>
        <begin position="1088"/>
        <end position="1107"/>
    </location>
</feature>
<dbReference type="Gene3D" id="2.60.120.10">
    <property type="entry name" value="Jelly Rolls"/>
    <property type="match status" value="1"/>
</dbReference>
<evidence type="ECO:0000256" key="6">
    <source>
        <dbReference type="ARBA" id="ARBA00023136"/>
    </source>
</evidence>
<dbReference type="Proteomes" id="UP000186817">
    <property type="component" value="Unassembled WGS sequence"/>
</dbReference>
<dbReference type="PANTHER" id="PTHR10217">
    <property type="entry name" value="VOLTAGE AND LIGAND GATED POTASSIUM CHANNEL"/>
    <property type="match status" value="1"/>
</dbReference>
<feature type="domain" description="Cyclic nucleotide-binding" evidence="9">
    <location>
        <begin position="593"/>
        <end position="693"/>
    </location>
</feature>
<feature type="region of interest" description="Disordered" evidence="7">
    <location>
        <begin position="114"/>
        <end position="182"/>
    </location>
</feature>
<comment type="subcellular location">
    <subcellularLocation>
        <location evidence="1">Membrane</location>
        <topology evidence="1">Multi-pass membrane protein</topology>
    </subcellularLocation>
</comment>
<dbReference type="InterPro" id="IPR005821">
    <property type="entry name" value="Ion_trans_dom"/>
</dbReference>
<organism evidence="10 11">
    <name type="scientific">Symbiodinium microadriaticum</name>
    <name type="common">Dinoflagellate</name>
    <name type="synonym">Zooxanthella microadriatica</name>
    <dbReference type="NCBI Taxonomy" id="2951"/>
    <lineage>
        <taxon>Eukaryota</taxon>
        <taxon>Sar</taxon>
        <taxon>Alveolata</taxon>
        <taxon>Dinophyceae</taxon>
        <taxon>Suessiales</taxon>
        <taxon>Symbiodiniaceae</taxon>
        <taxon>Symbiodinium</taxon>
    </lineage>
</organism>
<evidence type="ECO:0000256" key="4">
    <source>
        <dbReference type="ARBA" id="ARBA00022989"/>
    </source>
</evidence>
<keyword evidence="2" id="KW-0813">Transport</keyword>
<feature type="transmembrane region" description="Helical" evidence="8">
    <location>
        <begin position="290"/>
        <end position="314"/>
    </location>
</feature>
<feature type="transmembrane region" description="Helical" evidence="8">
    <location>
        <begin position="335"/>
        <end position="357"/>
    </location>
</feature>
<evidence type="ECO:0000256" key="2">
    <source>
        <dbReference type="ARBA" id="ARBA00022448"/>
    </source>
</evidence>
<dbReference type="PROSITE" id="PS50042">
    <property type="entry name" value="CNMP_BINDING_3"/>
    <property type="match status" value="1"/>
</dbReference>
<feature type="transmembrane region" description="Helical" evidence="8">
    <location>
        <begin position="1261"/>
        <end position="1283"/>
    </location>
</feature>
<gene>
    <name evidence="10" type="primary">eag</name>
    <name evidence="10" type="ORF">AK812_SmicGene26875</name>
</gene>
<proteinExistence type="predicted"/>
<evidence type="ECO:0000256" key="5">
    <source>
        <dbReference type="ARBA" id="ARBA00023065"/>
    </source>
</evidence>